<dbReference type="Pfam" id="PF00069">
    <property type="entry name" value="Pkinase"/>
    <property type="match status" value="1"/>
</dbReference>
<gene>
    <name evidence="2" type="ORF">OCU04_005659</name>
</gene>
<dbReference type="PROSITE" id="PS50011">
    <property type="entry name" value="PROTEIN_KINASE_DOM"/>
    <property type="match status" value="1"/>
</dbReference>
<dbReference type="InterPro" id="IPR053235">
    <property type="entry name" value="Ser_Thr_kinase"/>
</dbReference>
<dbReference type="GO" id="GO:0004674">
    <property type="term" value="F:protein serine/threonine kinase activity"/>
    <property type="evidence" value="ECO:0007669"/>
    <property type="project" value="TreeGrafter"/>
</dbReference>
<proteinExistence type="predicted"/>
<dbReference type="Proteomes" id="UP001152300">
    <property type="component" value="Unassembled WGS sequence"/>
</dbReference>
<reference evidence="2" key="1">
    <citation type="submission" date="2022-11" db="EMBL/GenBank/DDBJ databases">
        <title>Genome Resource of Sclerotinia nivalis Strain SnTB1, a Plant Pathogen Isolated from American Ginseng.</title>
        <authorList>
            <person name="Fan S."/>
        </authorList>
    </citation>
    <scope>NUCLEOTIDE SEQUENCE</scope>
    <source>
        <strain evidence="2">SnTB1</strain>
    </source>
</reference>
<dbReference type="AlphaFoldDB" id="A0A9X0APK8"/>
<evidence type="ECO:0000313" key="2">
    <source>
        <dbReference type="EMBL" id="KAJ8066612.1"/>
    </source>
</evidence>
<evidence type="ECO:0000259" key="1">
    <source>
        <dbReference type="PROSITE" id="PS50011"/>
    </source>
</evidence>
<name>A0A9X0APK8_9HELO</name>
<dbReference type="PANTHER" id="PTHR24361">
    <property type="entry name" value="MITOGEN-ACTIVATED KINASE KINASE KINASE"/>
    <property type="match status" value="1"/>
</dbReference>
<dbReference type="SMART" id="SM00220">
    <property type="entry name" value="S_TKc"/>
    <property type="match status" value="1"/>
</dbReference>
<dbReference type="GO" id="GO:0005737">
    <property type="term" value="C:cytoplasm"/>
    <property type="evidence" value="ECO:0007669"/>
    <property type="project" value="TreeGrafter"/>
</dbReference>
<dbReference type="OrthoDB" id="4175681at2759"/>
<comment type="caution">
    <text evidence="2">The sequence shown here is derived from an EMBL/GenBank/DDBJ whole genome shotgun (WGS) entry which is preliminary data.</text>
</comment>
<dbReference type="EMBL" id="JAPEIS010000005">
    <property type="protein sequence ID" value="KAJ8066612.1"/>
    <property type="molecule type" value="Genomic_DNA"/>
</dbReference>
<dbReference type="InterPro" id="IPR000719">
    <property type="entry name" value="Prot_kinase_dom"/>
</dbReference>
<dbReference type="GO" id="GO:0005524">
    <property type="term" value="F:ATP binding"/>
    <property type="evidence" value="ECO:0007669"/>
    <property type="project" value="InterPro"/>
</dbReference>
<protein>
    <recommendedName>
        <fullName evidence="1">Protein kinase domain-containing protein</fullName>
    </recommendedName>
</protein>
<feature type="domain" description="Protein kinase" evidence="1">
    <location>
        <begin position="1"/>
        <end position="266"/>
    </location>
</feature>
<evidence type="ECO:0000313" key="3">
    <source>
        <dbReference type="Proteomes" id="UP001152300"/>
    </source>
</evidence>
<organism evidence="2 3">
    <name type="scientific">Sclerotinia nivalis</name>
    <dbReference type="NCBI Taxonomy" id="352851"/>
    <lineage>
        <taxon>Eukaryota</taxon>
        <taxon>Fungi</taxon>
        <taxon>Dikarya</taxon>
        <taxon>Ascomycota</taxon>
        <taxon>Pezizomycotina</taxon>
        <taxon>Leotiomycetes</taxon>
        <taxon>Helotiales</taxon>
        <taxon>Sclerotiniaceae</taxon>
        <taxon>Sclerotinia</taxon>
    </lineage>
</organism>
<dbReference type="Gene3D" id="1.10.510.10">
    <property type="entry name" value="Transferase(Phosphotransferase) domain 1"/>
    <property type="match status" value="1"/>
</dbReference>
<keyword evidence="3" id="KW-1185">Reference proteome</keyword>
<accession>A0A9X0APK8</accession>
<dbReference type="InterPro" id="IPR011009">
    <property type="entry name" value="Kinase-like_dom_sf"/>
</dbReference>
<sequence length="278" mass="31166">MSTQSPISHRANLYGLFFDVITTVGDEAMSEARHKGISNPPPYLALGWMEANLYEINLKKYKKDIILFEAIVTGILQSLVPFESNHRVHTDIKADNILIDFPGPGVFKVKLGDLGCATYDGFSDGLRGACGSAAPEVLEGKGYFHCSDIWALGITLLKPFKEDVFMYELPLGTYYPDAEVIARLMCLYPNWIPELVEGKTLMDIPLQEMFAKARDMKPLLQIAPLEQQLKDMDAPKELKDLLVLLLDLDRRKMSSATTILKSSEYLAQCKAVRSMKRV</sequence>
<dbReference type="SUPFAM" id="SSF56112">
    <property type="entry name" value="Protein kinase-like (PK-like)"/>
    <property type="match status" value="1"/>
</dbReference>